<dbReference type="OrthoDB" id="1261364at2"/>
<keyword evidence="3" id="KW-1185">Reference proteome</keyword>
<dbReference type="STRING" id="421072.SAMN04488097_1000"/>
<sequence>MKLSNQKTTKMIMFGLFCILFLDIAFMIIAKVLDVDHIILDLISYLILILGIWRIMRLKVFSVEISQHVLSIKYSHPLGKKTNIPVLEVPLEKVSSYKIERGIVSNFLILNIKTNRGKKSFYYQLGILKEKEYSRFRNIFNSIKSNNRP</sequence>
<dbReference type="Proteomes" id="UP000028623">
    <property type="component" value="Unassembled WGS sequence"/>
</dbReference>
<feature type="transmembrane region" description="Helical" evidence="1">
    <location>
        <begin position="12"/>
        <end position="32"/>
    </location>
</feature>
<gene>
    <name evidence="2" type="ORF">IO89_19590</name>
</gene>
<reference evidence="2 3" key="1">
    <citation type="submission" date="2014-07" db="EMBL/GenBank/DDBJ databases">
        <title>Epilithonimonas lactis LMG 22401 Genome.</title>
        <authorList>
            <person name="Pipes S.E."/>
            <person name="Stropko S.J."/>
        </authorList>
    </citation>
    <scope>NUCLEOTIDE SEQUENCE [LARGE SCALE GENOMIC DNA]</scope>
    <source>
        <strain evidence="2 3">LMG 24401</strain>
    </source>
</reference>
<accession>A0A085B6A6</accession>
<keyword evidence="1" id="KW-1133">Transmembrane helix</keyword>
<organism evidence="2 3">
    <name type="scientific">Epilithonimonas lactis</name>
    <dbReference type="NCBI Taxonomy" id="421072"/>
    <lineage>
        <taxon>Bacteria</taxon>
        <taxon>Pseudomonadati</taxon>
        <taxon>Bacteroidota</taxon>
        <taxon>Flavobacteriia</taxon>
        <taxon>Flavobacteriales</taxon>
        <taxon>Weeksellaceae</taxon>
        <taxon>Chryseobacterium group</taxon>
        <taxon>Epilithonimonas</taxon>
    </lineage>
</organism>
<keyword evidence="1" id="KW-0812">Transmembrane</keyword>
<dbReference type="RefSeq" id="WP_034979672.1">
    <property type="nucleotide sequence ID" value="NZ_FOFI01000001.1"/>
</dbReference>
<keyword evidence="1" id="KW-0472">Membrane</keyword>
<dbReference type="eggNOG" id="ENOG50346KU">
    <property type="taxonomic scope" value="Bacteria"/>
</dbReference>
<name>A0A085B6A6_9FLAO</name>
<evidence type="ECO:0008006" key="4">
    <source>
        <dbReference type="Google" id="ProtNLM"/>
    </source>
</evidence>
<protein>
    <recommendedName>
        <fullName evidence="4">PH domain-containing protein</fullName>
    </recommendedName>
</protein>
<feature type="transmembrane region" description="Helical" evidence="1">
    <location>
        <begin position="38"/>
        <end position="56"/>
    </location>
</feature>
<dbReference type="EMBL" id="JPLY01000009">
    <property type="protein sequence ID" value="KFC18001.1"/>
    <property type="molecule type" value="Genomic_DNA"/>
</dbReference>
<proteinExistence type="predicted"/>
<evidence type="ECO:0000256" key="1">
    <source>
        <dbReference type="SAM" id="Phobius"/>
    </source>
</evidence>
<evidence type="ECO:0000313" key="3">
    <source>
        <dbReference type="Proteomes" id="UP000028623"/>
    </source>
</evidence>
<evidence type="ECO:0000313" key="2">
    <source>
        <dbReference type="EMBL" id="KFC18001.1"/>
    </source>
</evidence>
<dbReference type="AlphaFoldDB" id="A0A085B6A6"/>
<comment type="caution">
    <text evidence="2">The sequence shown here is derived from an EMBL/GenBank/DDBJ whole genome shotgun (WGS) entry which is preliminary data.</text>
</comment>